<evidence type="ECO:0008006" key="3">
    <source>
        <dbReference type="Google" id="ProtNLM"/>
    </source>
</evidence>
<evidence type="ECO:0000313" key="1">
    <source>
        <dbReference type="EMBL" id="AHH18575.1"/>
    </source>
</evidence>
<protein>
    <recommendedName>
        <fullName evidence="3">SnoaL-like domain-containing protein</fullName>
    </recommendedName>
</protein>
<dbReference type="OrthoDB" id="1492465at2"/>
<proteinExistence type="predicted"/>
<dbReference type="HOGENOM" id="CLU_067875_1_0_11"/>
<dbReference type="Gene3D" id="3.10.450.50">
    <property type="match status" value="1"/>
</dbReference>
<accession>W5TGT1</accession>
<gene>
    <name evidence="1" type="ORF">NONO_c37910</name>
</gene>
<dbReference type="AlphaFoldDB" id="W5TGT1"/>
<dbReference type="Proteomes" id="UP000019150">
    <property type="component" value="Chromosome"/>
</dbReference>
<name>W5TGT1_9NOCA</name>
<reference evidence="1 2" key="1">
    <citation type="journal article" date="2014" name="Appl. Environ. Microbiol.">
        <title>Insights into the Microbial Degradation of Rubber and Gutta-Percha by Analysis of the Complete Genome of Nocardia nova SH22a.</title>
        <authorList>
            <person name="Luo Q."/>
            <person name="Hiessl S."/>
            <person name="Poehlein A."/>
            <person name="Daniel R."/>
            <person name="Steinbuchel A."/>
        </authorList>
    </citation>
    <scope>NUCLEOTIDE SEQUENCE [LARGE SCALE GENOMIC DNA]</scope>
    <source>
        <strain evidence="1">SH22a</strain>
    </source>
</reference>
<organism evidence="1 2">
    <name type="scientific">Nocardia nova SH22a</name>
    <dbReference type="NCBI Taxonomy" id="1415166"/>
    <lineage>
        <taxon>Bacteria</taxon>
        <taxon>Bacillati</taxon>
        <taxon>Actinomycetota</taxon>
        <taxon>Actinomycetes</taxon>
        <taxon>Mycobacteriales</taxon>
        <taxon>Nocardiaceae</taxon>
        <taxon>Nocardia</taxon>
    </lineage>
</organism>
<dbReference type="PATRIC" id="fig|1415166.3.peg.3889"/>
<dbReference type="SUPFAM" id="SSF54427">
    <property type="entry name" value="NTF2-like"/>
    <property type="match status" value="1"/>
</dbReference>
<dbReference type="eggNOG" id="ENOG5031ESI">
    <property type="taxonomic scope" value="Bacteria"/>
</dbReference>
<dbReference type="STRING" id="1415166.NONO_c37910"/>
<dbReference type="RefSeq" id="WP_025350010.1">
    <property type="nucleotide sequence ID" value="NZ_CP006850.1"/>
</dbReference>
<dbReference type="EMBL" id="CP006850">
    <property type="protein sequence ID" value="AHH18575.1"/>
    <property type="molecule type" value="Genomic_DNA"/>
</dbReference>
<keyword evidence="2" id="KW-1185">Reference proteome</keyword>
<dbReference type="InterPro" id="IPR032710">
    <property type="entry name" value="NTF2-like_dom_sf"/>
</dbReference>
<evidence type="ECO:0000313" key="2">
    <source>
        <dbReference type="Proteomes" id="UP000019150"/>
    </source>
</evidence>
<sequence length="207" mass="23119">MHNHVPDGDSSGLDAARAIQVVLAEREARDRNWWDRMERCFHADSHVELSWFSGTGAEFTRRSIEMSARGVASRHRLGPPTVRVAADRAVVALPAAVETYPVVDDVECVLTAHCRLLYRVRDDYGAVGISRMEVVYERDELNPAVPGQHVAVDPTELADLRPPYRLLAWSLARSGYRIGQDLPADDRPEQVATLYADAFDWAGVEKP</sequence>
<dbReference type="KEGG" id="nno:NONO_c37910"/>